<evidence type="ECO:0000313" key="3">
    <source>
        <dbReference type="Proteomes" id="UP000188318"/>
    </source>
</evidence>
<feature type="compositionally biased region" description="Polar residues" evidence="1">
    <location>
        <begin position="142"/>
        <end position="151"/>
    </location>
</feature>
<organism evidence="2 3">
    <name type="scientific">Aspergillus carbonarius (strain ITEM 5010)</name>
    <dbReference type="NCBI Taxonomy" id="602072"/>
    <lineage>
        <taxon>Eukaryota</taxon>
        <taxon>Fungi</taxon>
        <taxon>Dikarya</taxon>
        <taxon>Ascomycota</taxon>
        <taxon>Pezizomycotina</taxon>
        <taxon>Eurotiomycetes</taxon>
        <taxon>Eurotiomycetidae</taxon>
        <taxon>Eurotiales</taxon>
        <taxon>Aspergillaceae</taxon>
        <taxon>Aspergillus</taxon>
        <taxon>Aspergillus subgen. Circumdati</taxon>
    </lineage>
</organism>
<dbReference type="Proteomes" id="UP000188318">
    <property type="component" value="Unassembled WGS sequence"/>
</dbReference>
<sequence>MALAFWFLPVCRLLLSCSFLLPLLFFFSSPIATSPFFDIDLSMPSSSASPSGGPQMARLCVPPFSVPRFFSSSLPSRAQKDPVHPSRRPAPVGLRHASPLPAYQGVRSLVAVPPVSTSSRSIPKPVCVSPNSRLPVPRSSVAPATSPRSPASTTPRVPRRLPSSPSPTRLPVPCGTSSRFRGAEFLKRFFASHPLLAPAKSTRSVPRRGGTLSFGHSSCRGSSGHILSFFYSSSCGYDRVPPFLCSPFPPCGFGHAHSFLSSSSSCGSGHVLSFACSSFLCGFGHSLSSCGSGHVRSFISSPIVSGFGHPFSLCGFGHVHSFGASWHFPPLSCAPSGHVHSFQ</sequence>
<evidence type="ECO:0000256" key="1">
    <source>
        <dbReference type="SAM" id="MobiDB-lite"/>
    </source>
</evidence>
<reference evidence="3" key="1">
    <citation type="journal article" date="2017" name="Genome Biol.">
        <title>Comparative genomics reveals high biological diversity and specific adaptations in the industrially and medically important fungal genus Aspergillus.</title>
        <authorList>
            <person name="de Vries R.P."/>
            <person name="Riley R."/>
            <person name="Wiebenga A."/>
            <person name="Aguilar-Osorio G."/>
            <person name="Amillis S."/>
            <person name="Uchima C.A."/>
            <person name="Anderluh G."/>
            <person name="Asadollahi M."/>
            <person name="Askin M."/>
            <person name="Barry K."/>
            <person name="Battaglia E."/>
            <person name="Bayram O."/>
            <person name="Benocci T."/>
            <person name="Braus-Stromeyer S.A."/>
            <person name="Caldana C."/>
            <person name="Canovas D."/>
            <person name="Cerqueira G.C."/>
            <person name="Chen F."/>
            <person name="Chen W."/>
            <person name="Choi C."/>
            <person name="Clum A."/>
            <person name="Dos Santos R.A."/>
            <person name="Damasio A.R."/>
            <person name="Diallinas G."/>
            <person name="Emri T."/>
            <person name="Fekete E."/>
            <person name="Flipphi M."/>
            <person name="Freyberg S."/>
            <person name="Gallo A."/>
            <person name="Gournas C."/>
            <person name="Habgood R."/>
            <person name="Hainaut M."/>
            <person name="Harispe M.L."/>
            <person name="Henrissat B."/>
            <person name="Hilden K.S."/>
            <person name="Hope R."/>
            <person name="Hossain A."/>
            <person name="Karabika E."/>
            <person name="Karaffa L."/>
            <person name="Karanyi Z."/>
            <person name="Krasevec N."/>
            <person name="Kuo A."/>
            <person name="Kusch H."/>
            <person name="LaButti K."/>
            <person name="Lagendijk E.L."/>
            <person name="Lapidus A."/>
            <person name="Levasseur A."/>
            <person name="Lindquist E."/>
            <person name="Lipzen A."/>
            <person name="Logrieco A.F."/>
            <person name="MacCabe A."/>
            <person name="Maekelae M.R."/>
            <person name="Malavazi I."/>
            <person name="Melin P."/>
            <person name="Meyer V."/>
            <person name="Mielnichuk N."/>
            <person name="Miskei M."/>
            <person name="Molnar A.P."/>
            <person name="Mule G."/>
            <person name="Ngan C.Y."/>
            <person name="Orejas M."/>
            <person name="Orosz E."/>
            <person name="Ouedraogo J.P."/>
            <person name="Overkamp K.M."/>
            <person name="Park H.-S."/>
            <person name="Perrone G."/>
            <person name="Piumi F."/>
            <person name="Punt P.J."/>
            <person name="Ram A.F."/>
            <person name="Ramon A."/>
            <person name="Rauscher S."/>
            <person name="Record E."/>
            <person name="Riano-Pachon D.M."/>
            <person name="Robert V."/>
            <person name="Roehrig J."/>
            <person name="Ruller R."/>
            <person name="Salamov A."/>
            <person name="Salih N.S."/>
            <person name="Samson R.A."/>
            <person name="Sandor E."/>
            <person name="Sanguinetti M."/>
            <person name="Schuetze T."/>
            <person name="Sepcic K."/>
            <person name="Shelest E."/>
            <person name="Sherlock G."/>
            <person name="Sophianopoulou V."/>
            <person name="Squina F.M."/>
            <person name="Sun H."/>
            <person name="Susca A."/>
            <person name="Todd R.B."/>
            <person name="Tsang A."/>
            <person name="Unkles S.E."/>
            <person name="van de Wiele N."/>
            <person name="van Rossen-Uffink D."/>
            <person name="Oliveira J.V."/>
            <person name="Vesth T.C."/>
            <person name="Visser J."/>
            <person name="Yu J.-H."/>
            <person name="Zhou M."/>
            <person name="Andersen M.R."/>
            <person name="Archer D.B."/>
            <person name="Baker S.E."/>
            <person name="Benoit I."/>
            <person name="Brakhage A.A."/>
            <person name="Braus G.H."/>
            <person name="Fischer R."/>
            <person name="Frisvad J.C."/>
            <person name="Goldman G.H."/>
            <person name="Houbraken J."/>
            <person name="Oakley B."/>
            <person name="Pocsi I."/>
            <person name="Scazzocchio C."/>
            <person name="Seiboth B."/>
            <person name="vanKuyk P.A."/>
            <person name="Wortman J."/>
            <person name="Dyer P.S."/>
            <person name="Grigoriev I.V."/>
        </authorList>
    </citation>
    <scope>NUCLEOTIDE SEQUENCE [LARGE SCALE GENOMIC DNA]</scope>
    <source>
        <strain evidence="3">ITEM 5010</strain>
    </source>
</reference>
<accession>A0A1R3RI74</accession>
<dbReference type="VEuPathDB" id="FungiDB:ASPCADRAFT_406957"/>
<feature type="compositionally biased region" description="Low complexity" evidence="1">
    <location>
        <begin position="152"/>
        <end position="163"/>
    </location>
</feature>
<proteinExistence type="predicted"/>
<evidence type="ECO:0000313" key="2">
    <source>
        <dbReference type="EMBL" id="OOF94170.1"/>
    </source>
</evidence>
<protein>
    <submittedName>
        <fullName evidence="2">Uncharacterized protein</fullName>
    </submittedName>
</protein>
<dbReference type="AlphaFoldDB" id="A0A1R3RI74"/>
<feature type="region of interest" description="Disordered" evidence="1">
    <location>
        <begin position="114"/>
        <end position="173"/>
    </location>
</feature>
<gene>
    <name evidence="2" type="ORF">ASPCADRAFT_406957</name>
</gene>
<dbReference type="EMBL" id="KV907502">
    <property type="protein sequence ID" value="OOF94170.1"/>
    <property type="molecule type" value="Genomic_DNA"/>
</dbReference>
<name>A0A1R3RI74_ASPC5</name>
<keyword evidence="3" id="KW-1185">Reference proteome</keyword>
<dbReference type="OrthoDB" id="10672807at2759"/>